<keyword evidence="1" id="KW-0732">Signal</keyword>
<dbReference type="RefSeq" id="WP_285725231.1">
    <property type="nucleotide sequence ID" value="NZ_BSDD01000003.1"/>
</dbReference>
<evidence type="ECO:0000313" key="2">
    <source>
        <dbReference type="EMBL" id="GLH70454.1"/>
    </source>
</evidence>
<gene>
    <name evidence="2" type="ORF">GETHPA_19870</name>
</gene>
<organism evidence="2 3">
    <name type="scientific">Geothrix rubra</name>
    <dbReference type="NCBI Taxonomy" id="2927977"/>
    <lineage>
        <taxon>Bacteria</taxon>
        <taxon>Pseudomonadati</taxon>
        <taxon>Acidobacteriota</taxon>
        <taxon>Holophagae</taxon>
        <taxon>Holophagales</taxon>
        <taxon>Holophagaceae</taxon>
        <taxon>Geothrix</taxon>
    </lineage>
</organism>
<feature type="signal peptide" evidence="1">
    <location>
        <begin position="1"/>
        <end position="20"/>
    </location>
</feature>
<protein>
    <submittedName>
        <fullName evidence="2">Uncharacterized protein</fullName>
    </submittedName>
</protein>
<dbReference type="EMBL" id="BSDD01000003">
    <property type="protein sequence ID" value="GLH70454.1"/>
    <property type="molecule type" value="Genomic_DNA"/>
</dbReference>
<keyword evidence="3" id="KW-1185">Reference proteome</keyword>
<feature type="chain" id="PRO_5046108286" evidence="1">
    <location>
        <begin position="21"/>
        <end position="120"/>
    </location>
</feature>
<comment type="caution">
    <text evidence="2">The sequence shown here is derived from an EMBL/GenBank/DDBJ whole genome shotgun (WGS) entry which is preliminary data.</text>
</comment>
<reference evidence="2 3" key="1">
    <citation type="journal article" date="2023" name="Antonie Van Leeuwenhoek">
        <title>Mesoterricola silvestris gen. nov., sp. nov., Mesoterricola sediminis sp. nov., Geothrix oryzae sp. nov., Geothrix edaphica sp. nov., Geothrix rubra sp. nov., and Geothrix limicola sp. nov., six novel members of Acidobacteriota isolated from soils.</title>
        <authorList>
            <person name="Itoh H."/>
            <person name="Sugisawa Y."/>
            <person name="Mise K."/>
            <person name="Xu Z."/>
            <person name="Kuniyasu M."/>
            <person name="Ushijima N."/>
            <person name="Kawano K."/>
            <person name="Kobayashi E."/>
            <person name="Shiratori Y."/>
            <person name="Masuda Y."/>
            <person name="Senoo K."/>
        </authorList>
    </citation>
    <scope>NUCLEOTIDE SEQUENCE [LARGE SCALE GENOMIC DNA]</scope>
    <source>
        <strain evidence="2 3">Red803</strain>
    </source>
</reference>
<evidence type="ECO:0000256" key="1">
    <source>
        <dbReference type="SAM" id="SignalP"/>
    </source>
</evidence>
<sequence length="120" mass="12894">MRLVCLLCLGTALAAQSARALPEPGRDGAFLARVMEPPAEGQARPWHTFRVPAEGASAVVEVVGELTAEELRQVKFNDFLAWFREDLRKFMLEHAGVEMAAGAPAAGPGPRLVPLGRVGF</sequence>
<evidence type="ECO:0000313" key="3">
    <source>
        <dbReference type="Proteomes" id="UP001165089"/>
    </source>
</evidence>
<proteinExistence type="predicted"/>
<name>A0ABQ5Q801_9BACT</name>
<accession>A0ABQ5Q801</accession>
<dbReference type="Proteomes" id="UP001165089">
    <property type="component" value="Unassembled WGS sequence"/>
</dbReference>